<accession>A0A840WXD8</accession>
<dbReference type="RefSeq" id="WP_184368917.1">
    <property type="nucleotide sequence ID" value="NZ_BAAAKM010000104.1"/>
</dbReference>
<evidence type="ECO:0000313" key="1">
    <source>
        <dbReference type="EMBL" id="MBB5494838.1"/>
    </source>
</evidence>
<dbReference type="Proteomes" id="UP000579647">
    <property type="component" value="Unassembled WGS sequence"/>
</dbReference>
<keyword evidence="2" id="KW-1185">Reference proteome</keyword>
<dbReference type="EMBL" id="JACHDO010000001">
    <property type="protein sequence ID" value="MBB5494838.1"/>
    <property type="molecule type" value="Genomic_DNA"/>
</dbReference>
<proteinExistence type="predicted"/>
<comment type="caution">
    <text evidence="1">The sequence shown here is derived from an EMBL/GenBank/DDBJ whole genome shotgun (WGS) entry which is preliminary data.</text>
</comment>
<sequence>MCVPPGFWDRPAVTKAVRARDARTVLHLLHHSAPHLTHEALAAMCGVDQSTITRALNGRGLTRPDVAVRALNRLGALPTPIDSTIQARTPSPGSQWRARLDADAAHTRAQVRSLLDQDPPHQVLDTLETDVDHLCRIYVHTPLVDLYPQISARRRDALTLLGSLSRPDQSQRAHTAAARLVGLQAHAAMDTGSYTTAIGHAQAARALADRTGDPALRAWVWALHSLIAYWDRRPADAQRAAENGLTHQVTDSNLARLHALRARAAAAQGDTGTARAAIGGATEHAGHEALPGVLGFPTGKVHTYASTALLALDSLSDRRRSIAHAERAIALYGAGADRSVGDLLAARLDVATAHLRDHDADGALEQIQLVTAVPPGHRTASITRRARRLAPLLIDNHAASVRRARDLLTEFVRTPIPALGGNG</sequence>
<protein>
    <submittedName>
        <fullName evidence="1">Uncharacterized protein</fullName>
    </submittedName>
</protein>
<evidence type="ECO:0000313" key="2">
    <source>
        <dbReference type="Proteomes" id="UP000579647"/>
    </source>
</evidence>
<name>A0A840WXD8_9ACTN</name>
<dbReference type="CDD" id="cd00093">
    <property type="entry name" value="HTH_XRE"/>
    <property type="match status" value="1"/>
</dbReference>
<dbReference type="InterPro" id="IPR001387">
    <property type="entry name" value="Cro/C1-type_HTH"/>
</dbReference>
<organism evidence="1 2">
    <name type="scientific">Nocardiopsis metallicus</name>
    <dbReference type="NCBI Taxonomy" id="179819"/>
    <lineage>
        <taxon>Bacteria</taxon>
        <taxon>Bacillati</taxon>
        <taxon>Actinomycetota</taxon>
        <taxon>Actinomycetes</taxon>
        <taxon>Streptosporangiales</taxon>
        <taxon>Nocardiopsidaceae</taxon>
        <taxon>Nocardiopsis</taxon>
    </lineage>
</organism>
<gene>
    <name evidence="1" type="ORF">HNR07_005975</name>
</gene>
<dbReference type="AlphaFoldDB" id="A0A840WXD8"/>
<reference evidence="1 2" key="1">
    <citation type="submission" date="2020-08" db="EMBL/GenBank/DDBJ databases">
        <title>Sequencing the genomes of 1000 actinobacteria strains.</title>
        <authorList>
            <person name="Klenk H.-P."/>
        </authorList>
    </citation>
    <scope>NUCLEOTIDE SEQUENCE [LARGE SCALE GENOMIC DNA]</scope>
    <source>
        <strain evidence="1 2">DSM 44598</strain>
    </source>
</reference>